<dbReference type="InterPro" id="IPR041698">
    <property type="entry name" value="Methyltransf_25"/>
</dbReference>
<sequence length="253" mass="28104">MPWNPDRYHQFQAQRSAPFDDLLALVHVRPGLRVADLGCGTGELTRCLADVLPGCDALGLDLSPEMLERARAHARPGLRFEQGDQAALRGTWDLIFSNAALQWSEDHAALLPRLFACLAPGGQLAVQVPSNHAHVSYRTVLEIAGQEPFRGALGAWTRTTPVLPPEAYADILFRLGAEEIVVFEKVYPHVLRNAQAVVDWISGTVLVPYFERLPEALRSGFSSAILTRLQAIWPEGPVFYPFKRIFFSAVRPR</sequence>
<dbReference type="Pfam" id="PF13649">
    <property type="entry name" value="Methyltransf_25"/>
    <property type="match status" value="1"/>
</dbReference>
<dbReference type="AlphaFoldDB" id="A0A4P2Q5B4"/>
<proteinExistence type="predicted"/>
<dbReference type="GO" id="GO:0032259">
    <property type="term" value="P:methylation"/>
    <property type="evidence" value="ECO:0007669"/>
    <property type="project" value="UniProtKB-KW"/>
</dbReference>
<keyword evidence="2 4" id="KW-0808">Transferase</keyword>
<evidence type="ECO:0000256" key="2">
    <source>
        <dbReference type="ARBA" id="ARBA00022679"/>
    </source>
</evidence>
<accession>A0A4P2Q5B4</accession>
<dbReference type="CDD" id="cd02440">
    <property type="entry name" value="AdoMet_MTases"/>
    <property type="match status" value="1"/>
</dbReference>
<name>A0A4P2Q5B4_SORCE</name>
<keyword evidence="1 4" id="KW-0489">Methyltransferase</keyword>
<dbReference type="Gene3D" id="1.10.150.290">
    <property type="entry name" value="S-adenosyl-L-methionine-dependent methyltransferases"/>
    <property type="match status" value="1"/>
</dbReference>
<dbReference type="SUPFAM" id="SSF53335">
    <property type="entry name" value="S-adenosyl-L-methionine-dependent methyltransferases"/>
    <property type="match status" value="1"/>
</dbReference>
<protein>
    <submittedName>
        <fullName evidence="4">Trans-aconitate 2-methyltransferase</fullName>
        <ecNumber evidence="4">2.1.1.144</ecNumber>
    </submittedName>
</protein>
<dbReference type="EC" id="2.1.1.144" evidence="4"/>
<evidence type="ECO:0000259" key="3">
    <source>
        <dbReference type="Pfam" id="PF13649"/>
    </source>
</evidence>
<organism evidence="4 5">
    <name type="scientific">Sorangium cellulosum</name>
    <name type="common">Polyangium cellulosum</name>
    <dbReference type="NCBI Taxonomy" id="56"/>
    <lineage>
        <taxon>Bacteria</taxon>
        <taxon>Pseudomonadati</taxon>
        <taxon>Myxococcota</taxon>
        <taxon>Polyangia</taxon>
        <taxon>Polyangiales</taxon>
        <taxon>Polyangiaceae</taxon>
        <taxon>Sorangium</taxon>
    </lineage>
</organism>
<evidence type="ECO:0000313" key="4">
    <source>
        <dbReference type="EMBL" id="AUX24580.1"/>
    </source>
</evidence>
<reference evidence="4 5" key="1">
    <citation type="submission" date="2015-09" db="EMBL/GenBank/DDBJ databases">
        <title>Sorangium comparison.</title>
        <authorList>
            <person name="Zaburannyi N."/>
            <person name="Bunk B."/>
            <person name="Overmann J."/>
            <person name="Mueller R."/>
        </authorList>
    </citation>
    <scope>NUCLEOTIDE SEQUENCE [LARGE SCALE GENOMIC DNA]</scope>
    <source>
        <strain evidence="4 5">So ceGT47</strain>
    </source>
</reference>
<dbReference type="PANTHER" id="PTHR43861">
    <property type="entry name" value="TRANS-ACONITATE 2-METHYLTRANSFERASE-RELATED"/>
    <property type="match status" value="1"/>
</dbReference>
<evidence type="ECO:0000256" key="1">
    <source>
        <dbReference type="ARBA" id="ARBA00022603"/>
    </source>
</evidence>
<dbReference type="Proteomes" id="UP000295781">
    <property type="component" value="Chromosome"/>
</dbReference>
<dbReference type="RefSeq" id="WP_129350847.1">
    <property type="nucleotide sequence ID" value="NZ_CP012670.1"/>
</dbReference>
<dbReference type="Gene3D" id="3.40.50.150">
    <property type="entry name" value="Vaccinia Virus protein VP39"/>
    <property type="match status" value="1"/>
</dbReference>
<dbReference type="EMBL" id="CP012670">
    <property type="protein sequence ID" value="AUX24580.1"/>
    <property type="molecule type" value="Genomic_DNA"/>
</dbReference>
<dbReference type="OrthoDB" id="9795085at2"/>
<dbReference type="InterPro" id="IPR023149">
    <property type="entry name" value="Trans_acon_MeTrfase_C"/>
</dbReference>
<evidence type="ECO:0000313" key="5">
    <source>
        <dbReference type="Proteomes" id="UP000295781"/>
    </source>
</evidence>
<dbReference type="PANTHER" id="PTHR43861:SF1">
    <property type="entry name" value="TRANS-ACONITATE 2-METHYLTRANSFERASE"/>
    <property type="match status" value="1"/>
</dbReference>
<gene>
    <name evidence="4" type="ORF">SOCEGT47_051190</name>
</gene>
<feature type="domain" description="Methyltransferase" evidence="3">
    <location>
        <begin position="34"/>
        <end position="122"/>
    </location>
</feature>
<dbReference type="InterPro" id="IPR029063">
    <property type="entry name" value="SAM-dependent_MTases_sf"/>
</dbReference>
<dbReference type="GO" id="GO:0030798">
    <property type="term" value="F:trans-aconitate 2-methyltransferase activity"/>
    <property type="evidence" value="ECO:0007669"/>
    <property type="project" value="UniProtKB-EC"/>
</dbReference>